<proteinExistence type="predicted"/>
<dbReference type="InterPro" id="IPR025392">
    <property type="entry name" value="DUF4124"/>
</dbReference>
<organism evidence="2 3">
    <name type="scientific">Salinicola endophyticus</name>
    <dbReference type="NCBI Taxonomy" id="1949083"/>
    <lineage>
        <taxon>Bacteria</taxon>
        <taxon>Pseudomonadati</taxon>
        <taxon>Pseudomonadota</taxon>
        <taxon>Gammaproteobacteria</taxon>
        <taxon>Oceanospirillales</taxon>
        <taxon>Halomonadaceae</taxon>
        <taxon>Salinicola</taxon>
    </lineage>
</organism>
<protein>
    <submittedName>
        <fullName evidence="2">DUF4124 domain-containing protein</fullName>
    </submittedName>
</protein>
<accession>A0ABY8FP29</accession>
<dbReference type="Pfam" id="PF13511">
    <property type="entry name" value="DUF4124"/>
    <property type="match status" value="1"/>
</dbReference>
<reference evidence="2 3" key="1">
    <citation type="submission" date="2019-01" db="EMBL/GenBank/DDBJ databases">
        <title>Genome sequence of Salinicola endophyticus REST5.</title>
        <authorList>
            <person name="Nascimento F.X."/>
        </authorList>
    </citation>
    <scope>NUCLEOTIDE SEQUENCE [LARGE SCALE GENOMIC DNA]</scope>
    <source>
        <strain evidence="2 3">REST5</strain>
    </source>
</reference>
<dbReference type="Proteomes" id="UP001321526">
    <property type="component" value="Chromosome"/>
</dbReference>
<dbReference type="EMBL" id="CP035631">
    <property type="protein sequence ID" value="WFF41619.1"/>
    <property type="molecule type" value="Genomic_DNA"/>
</dbReference>
<sequence length="214" mass="22519">MGSDRQRGTRRGWRRRGRFMAGALVGVMTAAGVTGAALAAPVYRHIDAQGNVVYSDRPSGGQRVELAPISVVDPQEPAEGAAGAAVTPRKTPASEAAAAYSRFEILSPADGTTLPTGRAGDVQVRLAIQPPLASSDRVQLRVDGEVRQSPMRTQVFAVSGLDRGEHQLLAEIVDDQGTVQLATPPVTLYVQRASVNLPANPNRPAHANRADGSN</sequence>
<feature type="domain" description="DUF4124" evidence="1">
    <location>
        <begin position="33"/>
        <end position="98"/>
    </location>
</feature>
<evidence type="ECO:0000259" key="1">
    <source>
        <dbReference type="Pfam" id="PF13511"/>
    </source>
</evidence>
<evidence type="ECO:0000313" key="3">
    <source>
        <dbReference type="Proteomes" id="UP001321526"/>
    </source>
</evidence>
<name>A0ABY8FP29_9GAMM</name>
<evidence type="ECO:0000313" key="2">
    <source>
        <dbReference type="EMBL" id="WFF41619.1"/>
    </source>
</evidence>
<gene>
    <name evidence="2" type="ORF">EVC62_08955</name>
</gene>
<keyword evidence="3" id="KW-1185">Reference proteome</keyword>